<dbReference type="FunFam" id="3.30.160.60:FF:000072">
    <property type="entry name" value="zinc finger protein 143 isoform X1"/>
    <property type="match status" value="1"/>
</dbReference>
<protein>
    <recommendedName>
        <fullName evidence="8">C2H2-type domain-containing protein</fullName>
    </recommendedName>
</protein>
<evidence type="ECO:0000256" key="7">
    <source>
        <dbReference type="PROSITE-ProRule" id="PRU00042"/>
    </source>
</evidence>
<name>A0A8E2DXP0_9PEZI</name>
<evidence type="ECO:0000256" key="3">
    <source>
        <dbReference type="ARBA" id="ARBA00022737"/>
    </source>
</evidence>
<dbReference type="InterPro" id="IPR050888">
    <property type="entry name" value="ZnF_C2H2-type_TF"/>
</dbReference>
<keyword evidence="3" id="KW-0677">Repeat</keyword>
<keyword evidence="4 7" id="KW-0863">Zinc-finger</keyword>
<dbReference type="SUPFAM" id="SSF57667">
    <property type="entry name" value="beta-beta-alpha zinc fingers"/>
    <property type="match status" value="1"/>
</dbReference>
<gene>
    <name evidence="9" type="ORF">K432DRAFT_430505</name>
</gene>
<evidence type="ECO:0000256" key="4">
    <source>
        <dbReference type="ARBA" id="ARBA00022771"/>
    </source>
</evidence>
<dbReference type="GO" id="GO:0000981">
    <property type="term" value="F:DNA-binding transcription factor activity, RNA polymerase II-specific"/>
    <property type="evidence" value="ECO:0007669"/>
    <property type="project" value="UniProtKB-ARBA"/>
</dbReference>
<evidence type="ECO:0000259" key="8">
    <source>
        <dbReference type="PROSITE" id="PS50157"/>
    </source>
</evidence>
<sequence length="330" mass="36097">MPSQPTPTPPRRCIGASFVLFNDFDLPGSSQMSDDSDTRLWLSSSSSSSYWPTEGEGMCDEVVSPRLFSRDTQTVLADSMPQDIGNLPSWSTQTLEGIGSNYPAREAPIAPLGGPQAYFPAISHASTDFTPGIYQGLSLDLPITQQNHACSSAKHLTHPSCGVIVSSPWSGDSHDTSAGLNLNSSAFIGEDKGHRSTTHLSDIESSPDRFQCVKCTATFPDQASCNHHAKIHDKPYQCDHLLCDWSFRAKKDLRRHKQTHAAISSVPGLQFREGIFHYCHHQSCPYAAKGFPRRDNLLRHIRNKHKEDVGKAGAGNTQGRTLVLKGGKRG</sequence>
<evidence type="ECO:0000313" key="10">
    <source>
        <dbReference type="Proteomes" id="UP000250266"/>
    </source>
</evidence>
<keyword evidence="10" id="KW-1185">Reference proteome</keyword>
<dbReference type="PANTHER" id="PTHR24406">
    <property type="entry name" value="TRANSCRIPTIONAL REPRESSOR CTCFL-RELATED"/>
    <property type="match status" value="1"/>
</dbReference>
<organism evidence="9 10">
    <name type="scientific">Lepidopterella palustris CBS 459.81</name>
    <dbReference type="NCBI Taxonomy" id="1314670"/>
    <lineage>
        <taxon>Eukaryota</taxon>
        <taxon>Fungi</taxon>
        <taxon>Dikarya</taxon>
        <taxon>Ascomycota</taxon>
        <taxon>Pezizomycotina</taxon>
        <taxon>Dothideomycetes</taxon>
        <taxon>Pleosporomycetidae</taxon>
        <taxon>Mytilinidiales</taxon>
        <taxon>Argynnaceae</taxon>
        <taxon>Lepidopterella</taxon>
    </lineage>
</organism>
<proteinExistence type="predicted"/>
<feature type="domain" description="C2H2-type" evidence="8">
    <location>
        <begin position="210"/>
        <end position="237"/>
    </location>
</feature>
<dbReference type="InterPro" id="IPR013087">
    <property type="entry name" value="Znf_C2H2_type"/>
</dbReference>
<evidence type="ECO:0000256" key="1">
    <source>
        <dbReference type="ARBA" id="ARBA00004123"/>
    </source>
</evidence>
<dbReference type="Proteomes" id="UP000250266">
    <property type="component" value="Unassembled WGS sequence"/>
</dbReference>
<keyword evidence="6" id="KW-0539">Nucleus</keyword>
<keyword evidence="2" id="KW-0479">Metal-binding</keyword>
<keyword evidence="5" id="KW-0862">Zinc</keyword>
<feature type="domain" description="C2H2-type" evidence="8">
    <location>
        <begin position="236"/>
        <end position="265"/>
    </location>
</feature>
<evidence type="ECO:0000313" key="9">
    <source>
        <dbReference type="EMBL" id="OCK73596.1"/>
    </source>
</evidence>
<comment type="subcellular location">
    <subcellularLocation>
        <location evidence="1">Nucleus</location>
    </subcellularLocation>
</comment>
<dbReference type="GO" id="GO:0008270">
    <property type="term" value="F:zinc ion binding"/>
    <property type="evidence" value="ECO:0007669"/>
    <property type="project" value="UniProtKB-KW"/>
</dbReference>
<dbReference type="AlphaFoldDB" id="A0A8E2DXP0"/>
<dbReference type="PROSITE" id="PS50157">
    <property type="entry name" value="ZINC_FINGER_C2H2_2"/>
    <property type="match status" value="2"/>
</dbReference>
<dbReference type="EMBL" id="KV745711">
    <property type="protein sequence ID" value="OCK73596.1"/>
    <property type="molecule type" value="Genomic_DNA"/>
</dbReference>
<dbReference type="GO" id="GO:0000978">
    <property type="term" value="F:RNA polymerase II cis-regulatory region sequence-specific DNA binding"/>
    <property type="evidence" value="ECO:0007669"/>
    <property type="project" value="UniProtKB-ARBA"/>
</dbReference>
<dbReference type="PROSITE" id="PS00028">
    <property type="entry name" value="ZINC_FINGER_C2H2_1"/>
    <property type="match status" value="2"/>
</dbReference>
<evidence type="ECO:0000256" key="2">
    <source>
        <dbReference type="ARBA" id="ARBA00022723"/>
    </source>
</evidence>
<dbReference type="InterPro" id="IPR036236">
    <property type="entry name" value="Znf_C2H2_sf"/>
</dbReference>
<dbReference type="GO" id="GO:0005634">
    <property type="term" value="C:nucleus"/>
    <property type="evidence" value="ECO:0007669"/>
    <property type="project" value="UniProtKB-SubCell"/>
</dbReference>
<evidence type="ECO:0000256" key="6">
    <source>
        <dbReference type="ARBA" id="ARBA00023242"/>
    </source>
</evidence>
<dbReference type="SMART" id="SM00355">
    <property type="entry name" value="ZnF_C2H2"/>
    <property type="match status" value="3"/>
</dbReference>
<dbReference type="OrthoDB" id="8922241at2759"/>
<accession>A0A8E2DXP0</accession>
<dbReference type="Gene3D" id="3.30.160.60">
    <property type="entry name" value="Classic Zinc Finger"/>
    <property type="match status" value="1"/>
</dbReference>
<reference evidence="9 10" key="1">
    <citation type="journal article" date="2016" name="Nat. Commun.">
        <title>Ectomycorrhizal ecology is imprinted in the genome of the dominant symbiotic fungus Cenococcum geophilum.</title>
        <authorList>
            <consortium name="DOE Joint Genome Institute"/>
            <person name="Peter M."/>
            <person name="Kohler A."/>
            <person name="Ohm R.A."/>
            <person name="Kuo A."/>
            <person name="Krutzmann J."/>
            <person name="Morin E."/>
            <person name="Arend M."/>
            <person name="Barry K.W."/>
            <person name="Binder M."/>
            <person name="Choi C."/>
            <person name="Clum A."/>
            <person name="Copeland A."/>
            <person name="Grisel N."/>
            <person name="Haridas S."/>
            <person name="Kipfer T."/>
            <person name="LaButti K."/>
            <person name="Lindquist E."/>
            <person name="Lipzen A."/>
            <person name="Maire R."/>
            <person name="Meier B."/>
            <person name="Mihaltcheva S."/>
            <person name="Molinier V."/>
            <person name="Murat C."/>
            <person name="Poggeler S."/>
            <person name="Quandt C.A."/>
            <person name="Sperisen C."/>
            <person name="Tritt A."/>
            <person name="Tisserant E."/>
            <person name="Crous P.W."/>
            <person name="Henrissat B."/>
            <person name="Nehls U."/>
            <person name="Egli S."/>
            <person name="Spatafora J.W."/>
            <person name="Grigoriev I.V."/>
            <person name="Martin F.M."/>
        </authorList>
    </citation>
    <scope>NUCLEOTIDE SEQUENCE [LARGE SCALE GENOMIC DNA]</scope>
    <source>
        <strain evidence="9 10">CBS 459.81</strain>
    </source>
</reference>
<evidence type="ECO:0000256" key="5">
    <source>
        <dbReference type="ARBA" id="ARBA00022833"/>
    </source>
</evidence>